<dbReference type="Proteomes" id="UP000028058">
    <property type="component" value="Unassembled WGS sequence"/>
</dbReference>
<dbReference type="SUPFAM" id="SSF48317">
    <property type="entry name" value="Acid phosphatase/Vanadium-dependent haloperoxidase"/>
    <property type="match status" value="1"/>
</dbReference>
<dbReference type="GeneID" id="300076258"/>
<dbReference type="Gene3D" id="1.20.144.10">
    <property type="entry name" value="Phosphatidic acid phosphatase type 2/haloperoxidase"/>
    <property type="match status" value="1"/>
</dbReference>
<evidence type="ECO:0000256" key="4">
    <source>
        <dbReference type="ARBA" id="ARBA00022801"/>
    </source>
</evidence>
<dbReference type="PANTHER" id="PTHR14969">
    <property type="entry name" value="SPHINGOSINE-1-PHOSPHATE PHOSPHOHYDROLASE"/>
    <property type="match status" value="1"/>
</dbReference>
<feature type="transmembrane region" description="Helical" evidence="8">
    <location>
        <begin position="171"/>
        <end position="194"/>
    </location>
</feature>
<proteinExistence type="predicted"/>
<feature type="domain" description="Phosphatidic acid phosphatase type 2/haloperoxidase" evidence="9">
    <location>
        <begin position="75"/>
        <end position="186"/>
    </location>
</feature>
<accession>A0A3R7HZT1</accession>
<protein>
    <submittedName>
        <fullName evidence="10">Phosphatase PAP2 family protein</fullName>
    </submittedName>
</protein>
<dbReference type="Pfam" id="PF01569">
    <property type="entry name" value="PAP2"/>
    <property type="match status" value="1"/>
</dbReference>
<evidence type="ECO:0000256" key="1">
    <source>
        <dbReference type="ARBA" id="ARBA00004651"/>
    </source>
</evidence>
<evidence type="ECO:0000259" key="9">
    <source>
        <dbReference type="SMART" id="SM00014"/>
    </source>
</evidence>
<dbReference type="InterPro" id="IPR036938">
    <property type="entry name" value="PAP2/HPO_sf"/>
</dbReference>
<evidence type="ECO:0000313" key="10">
    <source>
        <dbReference type="EMBL" id="RKM90900.1"/>
    </source>
</evidence>
<evidence type="ECO:0000256" key="6">
    <source>
        <dbReference type="ARBA" id="ARBA00023136"/>
    </source>
</evidence>
<name>A0A3R7HZT1_9ACTN</name>
<keyword evidence="11" id="KW-1185">Reference proteome</keyword>
<feature type="compositionally biased region" description="Basic and acidic residues" evidence="7">
    <location>
        <begin position="228"/>
        <end position="238"/>
    </location>
</feature>
<dbReference type="OrthoDB" id="5289372at2"/>
<dbReference type="GO" id="GO:0016787">
    <property type="term" value="F:hydrolase activity"/>
    <property type="evidence" value="ECO:0007669"/>
    <property type="project" value="UniProtKB-KW"/>
</dbReference>
<dbReference type="PANTHER" id="PTHR14969:SF62">
    <property type="entry name" value="DECAPRENYLPHOSPHORYL-5-PHOSPHORIBOSE PHOSPHATASE RV3807C-RELATED"/>
    <property type="match status" value="1"/>
</dbReference>
<evidence type="ECO:0000313" key="11">
    <source>
        <dbReference type="Proteomes" id="UP000028058"/>
    </source>
</evidence>
<feature type="region of interest" description="Disordered" evidence="7">
    <location>
        <begin position="1"/>
        <end position="20"/>
    </location>
</feature>
<evidence type="ECO:0000256" key="7">
    <source>
        <dbReference type="SAM" id="MobiDB-lite"/>
    </source>
</evidence>
<keyword evidence="2" id="KW-1003">Cell membrane</keyword>
<evidence type="ECO:0000256" key="3">
    <source>
        <dbReference type="ARBA" id="ARBA00022692"/>
    </source>
</evidence>
<dbReference type="AlphaFoldDB" id="A0A3R7HZT1"/>
<evidence type="ECO:0000256" key="8">
    <source>
        <dbReference type="SAM" id="Phobius"/>
    </source>
</evidence>
<reference evidence="10 11" key="1">
    <citation type="journal article" date="2014" name="Genome Announc.">
        <title>Draft Genome Sequence of Streptomyces fradiae ATCC 19609, a Strain Highly Sensitive to Antibiotics.</title>
        <authorList>
            <person name="Bekker O.B."/>
            <person name="Klimina K.M."/>
            <person name="Vatlin A.A."/>
            <person name="Zakharevich N.V."/>
            <person name="Kasianov A.S."/>
            <person name="Danilenko V.N."/>
        </authorList>
    </citation>
    <scope>NUCLEOTIDE SEQUENCE [LARGE SCALE GENOMIC DNA]</scope>
    <source>
        <strain evidence="10 11">ATCC 19609</strain>
    </source>
</reference>
<dbReference type="RefSeq" id="WP_039820185.1">
    <property type="nucleotide sequence ID" value="NZ_CP134822.1"/>
</dbReference>
<feature type="transmembrane region" description="Helical" evidence="8">
    <location>
        <begin position="147"/>
        <end position="165"/>
    </location>
</feature>
<comment type="caution">
    <text evidence="10">The sequence shown here is derived from an EMBL/GenBank/DDBJ whole genome shotgun (WGS) entry which is preliminary data.</text>
</comment>
<keyword evidence="4" id="KW-0378">Hydrolase</keyword>
<gene>
    <name evidence="10" type="ORF">SFRA_031070</name>
</gene>
<comment type="subcellular location">
    <subcellularLocation>
        <location evidence="1">Cell membrane</location>
        <topology evidence="1">Multi-pass membrane protein</topology>
    </subcellularLocation>
</comment>
<evidence type="ECO:0000256" key="2">
    <source>
        <dbReference type="ARBA" id="ARBA00022475"/>
    </source>
</evidence>
<dbReference type="EMBL" id="JNAD02000021">
    <property type="protein sequence ID" value="RKM90900.1"/>
    <property type="molecule type" value="Genomic_DNA"/>
</dbReference>
<feature type="region of interest" description="Disordered" evidence="7">
    <location>
        <begin position="218"/>
        <end position="238"/>
    </location>
</feature>
<keyword evidence="6 8" id="KW-0472">Membrane</keyword>
<keyword evidence="5 8" id="KW-1133">Transmembrane helix</keyword>
<dbReference type="InterPro" id="IPR000326">
    <property type="entry name" value="PAP2/HPO"/>
</dbReference>
<dbReference type="SMART" id="SM00014">
    <property type="entry name" value="acidPPc"/>
    <property type="match status" value="1"/>
</dbReference>
<organism evidence="10 11">
    <name type="scientific">Streptomyces xinghaiensis</name>
    <dbReference type="NCBI Taxonomy" id="1038928"/>
    <lineage>
        <taxon>Bacteria</taxon>
        <taxon>Bacillati</taxon>
        <taxon>Actinomycetota</taxon>
        <taxon>Actinomycetes</taxon>
        <taxon>Kitasatosporales</taxon>
        <taxon>Streptomycetaceae</taxon>
        <taxon>Streptomyces</taxon>
    </lineage>
</organism>
<dbReference type="GO" id="GO:0005886">
    <property type="term" value="C:plasma membrane"/>
    <property type="evidence" value="ECO:0007669"/>
    <property type="project" value="UniProtKB-SubCell"/>
</dbReference>
<keyword evidence="3 8" id="KW-0812">Transmembrane</keyword>
<sequence>MAGLEAGSPVSETTGEPGPDVDLLYDINGLTAGTPHWFDRVMEWTGEYGTVFALLLLVVWCWWSVRKRPDAPLAVAGLVWAPLATGLALLVNIPIRNFVERPRPFLDHQGLKVLVDGKTDYSFVSDHSTMAMAMAVGVFVVHRRFGLAAIFLAVLAGFCRIYMGVHYPTDVIGGFALGTAVTLLLAPLAMAMLTPLTRTVAGSRAGWLVQSRAARAAGPRGGSAGTHPAEDHESNLAA</sequence>
<feature type="transmembrane region" description="Helical" evidence="8">
    <location>
        <begin position="48"/>
        <end position="65"/>
    </location>
</feature>
<feature type="transmembrane region" description="Helical" evidence="8">
    <location>
        <begin position="72"/>
        <end position="95"/>
    </location>
</feature>
<evidence type="ECO:0000256" key="5">
    <source>
        <dbReference type="ARBA" id="ARBA00022989"/>
    </source>
</evidence>